<evidence type="ECO:0000256" key="3">
    <source>
        <dbReference type="ARBA" id="ARBA00023002"/>
    </source>
</evidence>
<keyword evidence="3" id="KW-0560">Oxidoreductase</keyword>
<name>A0A642V9N1_9ASCO</name>
<dbReference type="PROSITE" id="PS00061">
    <property type="entry name" value="ADH_SHORT"/>
    <property type="match status" value="1"/>
</dbReference>
<dbReference type="PRINTS" id="PR00081">
    <property type="entry name" value="GDHRDH"/>
</dbReference>
<comment type="caution">
    <text evidence="5">The sequence shown here is derived from an EMBL/GenBank/DDBJ whole genome shotgun (WGS) entry which is preliminary data.</text>
</comment>
<keyword evidence="2" id="KW-0521">NADP</keyword>
<accession>A0A642V9N1</accession>
<evidence type="ECO:0000313" key="6">
    <source>
        <dbReference type="Proteomes" id="UP000761534"/>
    </source>
</evidence>
<dbReference type="Gene3D" id="3.40.50.720">
    <property type="entry name" value="NAD(P)-binding Rossmann-like Domain"/>
    <property type="match status" value="1"/>
</dbReference>
<dbReference type="InterPro" id="IPR036291">
    <property type="entry name" value="NAD(P)-bd_dom_sf"/>
</dbReference>
<evidence type="ECO:0000256" key="4">
    <source>
        <dbReference type="RuleBase" id="RU000363"/>
    </source>
</evidence>
<organism evidence="5 6">
    <name type="scientific">Trichomonascus ciferrii</name>
    <dbReference type="NCBI Taxonomy" id="44093"/>
    <lineage>
        <taxon>Eukaryota</taxon>
        <taxon>Fungi</taxon>
        <taxon>Dikarya</taxon>
        <taxon>Ascomycota</taxon>
        <taxon>Saccharomycotina</taxon>
        <taxon>Dipodascomycetes</taxon>
        <taxon>Dipodascales</taxon>
        <taxon>Trichomonascaceae</taxon>
        <taxon>Trichomonascus</taxon>
        <taxon>Trichomonascus ciferrii complex</taxon>
    </lineage>
</organism>
<dbReference type="SUPFAM" id="SSF51735">
    <property type="entry name" value="NAD(P)-binding Rossmann-fold domains"/>
    <property type="match status" value="1"/>
</dbReference>
<sequence length="305" mass="33475">MPGVKFQTEDIPDLTDQVILVTGGNAGLGLESIKQLRRHNPKRIYLAARSQEKANAAIEQLNKEEPKFSSVPISFLSLDLTSFDSIKGAAETFFSSESRLDILINNAGIMMTPEGLTKDGYEIQFGTNVLGPALFTQLLLPALETTAKLNSQTRVVTLSSDLESRAPGDVYKLDELKTTMANRSSMARYGISKLGGIHFSNAMAEEHPNLKFISVHPGVVQTNLHQNAKGFFLKPFLNIMMNFFAVPVEKGALSQLWAAVSPDAKSGEYYAPIGLRGKGSKASKDTKLQQSIYQWIQQELSPHLT</sequence>
<protein>
    <recommendedName>
        <fullName evidence="7">Ketoreductase (KR) domain-containing protein</fullName>
    </recommendedName>
</protein>
<dbReference type="PANTHER" id="PTHR24320:SF282">
    <property type="entry name" value="WW DOMAIN-CONTAINING OXIDOREDUCTASE"/>
    <property type="match status" value="1"/>
</dbReference>
<evidence type="ECO:0000256" key="1">
    <source>
        <dbReference type="ARBA" id="ARBA00006484"/>
    </source>
</evidence>
<keyword evidence="6" id="KW-1185">Reference proteome</keyword>
<dbReference type="VEuPathDB" id="FungiDB:TRICI_000969"/>
<dbReference type="OrthoDB" id="191139at2759"/>
<dbReference type="AlphaFoldDB" id="A0A642V9N1"/>
<proteinExistence type="inferred from homology"/>
<dbReference type="Proteomes" id="UP000761534">
    <property type="component" value="Unassembled WGS sequence"/>
</dbReference>
<dbReference type="GO" id="GO:0016491">
    <property type="term" value="F:oxidoreductase activity"/>
    <property type="evidence" value="ECO:0007669"/>
    <property type="project" value="UniProtKB-KW"/>
</dbReference>
<dbReference type="PANTHER" id="PTHR24320">
    <property type="entry name" value="RETINOL DEHYDROGENASE"/>
    <property type="match status" value="1"/>
</dbReference>
<comment type="similarity">
    <text evidence="1 4">Belongs to the short-chain dehydrogenases/reductases (SDR) family.</text>
</comment>
<evidence type="ECO:0008006" key="7">
    <source>
        <dbReference type="Google" id="ProtNLM"/>
    </source>
</evidence>
<gene>
    <name evidence="5" type="ORF">TRICI_000969</name>
</gene>
<dbReference type="PRINTS" id="PR00080">
    <property type="entry name" value="SDRFAMILY"/>
</dbReference>
<dbReference type="InterPro" id="IPR020904">
    <property type="entry name" value="Sc_DH/Rdtase_CS"/>
</dbReference>
<reference evidence="5" key="1">
    <citation type="journal article" date="2019" name="G3 (Bethesda)">
        <title>Genome Assemblies of Two Rare Opportunistic Yeast Pathogens: Diutina rugosa (syn. Candida rugosa) and Trichomonascus ciferrii (syn. Candida ciferrii).</title>
        <authorList>
            <person name="Mixao V."/>
            <person name="Saus E."/>
            <person name="Hansen A.P."/>
            <person name="Lass-Florl C."/>
            <person name="Gabaldon T."/>
        </authorList>
    </citation>
    <scope>NUCLEOTIDE SEQUENCE</scope>
    <source>
        <strain evidence="5">CBS 4856</strain>
    </source>
</reference>
<dbReference type="Pfam" id="PF00106">
    <property type="entry name" value="adh_short"/>
    <property type="match status" value="1"/>
</dbReference>
<dbReference type="InterPro" id="IPR002347">
    <property type="entry name" value="SDR_fam"/>
</dbReference>
<dbReference type="EMBL" id="SWFS01000078">
    <property type="protein sequence ID" value="KAA8916850.1"/>
    <property type="molecule type" value="Genomic_DNA"/>
</dbReference>
<evidence type="ECO:0000313" key="5">
    <source>
        <dbReference type="EMBL" id="KAA8916850.1"/>
    </source>
</evidence>
<evidence type="ECO:0000256" key="2">
    <source>
        <dbReference type="ARBA" id="ARBA00022857"/>
    </source>
</evidence>